<dbReference type="AlphaFoldDB" id="A0A938XV01"/>
<evidence type="ECO:0000259" key="3">
    <source>
        <dbReference type="Pfam" id="PF03358"/>
    </source>
</evidence>
<keyword evidence="1" id="KW-0285">Flavoprotein</keyword>
<evidence type="ECO:0000256" key="1">
    <source>
        <dbReference type="ARBA" id="ARBA00022630"/>
    </source>
</evidence>
<dbReference type="PANTHER" id="PTHR43278">
    <property type="entry name" value="NAD(P)H-DEPENDENT FMN-CONTAINING OXIDOREDUCTASE YWQN-RELATED"/>
    <property type="match status" value="1"/>
</dbReference>
<dbReference type="PANTHER" id="PTHR43278:SF1">
    <property type="entry name" value="IRON-SULFUR FLAVOPROTEIN MJ1083"/>
    <property type="match status" value="1"/>
</dbReference>
<accession>A0A938XV01</accession>
<organism evidence="4 5">
    <name type="scientific">Halanaerobacter jeridensis</name>
    <dbReference type="NCBI Taxonomy" id="706427"/>
    <lineage>
        <taxon>Bacteria</taxon>
        <taxon>Bacillati</taxon>
        <taxon>Bacillota</taxon>
        <taxon>Clostridia</taxon>
        <taxon>Halanaerobiales</taxon>
        <taxon>Halobacteroidaceae</taxon>
        <taxon>Halanaerobacter</taxon>
    </lineage>
</organism>
<keyword evidence="2" id="KW-0288">FMN</keyword>
<dbReference type="Pfam" id="PF03358">
    <property type="entry name" value="FMN_red"/>
    <property type="match status" value="1"/>
</dbReference>
<comment type="caution">
    <text evidence="4">The sequence shown here is derived from an EMBL/GenBank/DDBJ whole genome shotgun (WGS) entry which is preliminary data.</text>
</comment>
<gene>
    <name evidence="4" type="ORF">JOC47_001677</name>
</gene>
<sequence>MKILGICGSPAERGSYALLEKTLDGIDEEVETEILHIADYDLEMCIGCNVCVKGKECKLDDDLEEIVPKLLEADAYIFSVPSYYGSVPGILKNFMDRTRYLKMNDHQLKDKLLGAVATSGLLHGGAQSAIETVYRFGLTNGMIMVGAAGSPTSDANMAIATSQTHDSWQKVQEDELAVEVANNLAQRIVGLLKKFN</sequence>
<feature type="domain" description="NADPH-dependent FMN reductase-like" evidence="3">
    <location>
        <begin position="1"/>
        <end position="147"/>
    </location>
</feature>
<proteinExistence type="predicted"/>
<dbReference type="GO" id="GO:0016491">
    <property type="term" value="F:oxidoreductase activity"/>
    <property type="evidence" value="ECO:0007669"/>
    <property type="project" value="InterPro"/>
</dbReference>
<dbReference type="InterPro" id="IPR029039">
    <property type="entry name" value="Flavoprotein-like_sf"/>
</dbReference>
<dbReference type="InterPro" id="IPR005025">
    <property type="entry name" value="FMN_Rdtase-like_dom"/>
</dbReference>
<evidence type="ECO:0000256" key="2">
    <source>
        <dbReference type="ARBA" id="ARBA00022643"/>
    </source>
</evidence>
<dbReference type="RefSeq" id="WP_204701601.1">
    <property type="nucleotide sequence ID" value="NZ_JAFBDQ010000007.1"/>
</dbReference>
<evidence type="ECO:0000313" key="5">
    <source>
        <dbReference type="Proteomes" id="UP000774000"/>
    </source>
</evidence>
<name>A0A938XV01_9FIRM</name>
<dbReference type="EMBL" id="JAFBDQ010000007">
    <property type="protein sequence ID" value="MBM7556826.1"/>
    <property type="molecule type" value="Genomic_DNA"/>
</dbReference>
<reference evidence="4" key="1">
    <citation type="submission" date="2021-01" db="EMBL/GenBank/DDBJ databases">
        <title>Genomic Encyclopedia of Type Strains, Phase IV (KMG-IV): sequencing the most valuable type-strain genomes for metagenomic binning, comparative biology and taxonomic classification.</title>
        <authorList>
            <person name="Goeker M."/>
        </authorList>
    </citation>
    <scope>NUCLEOTIDE SEQUENCE</scope>
    <source>
        <strain evidence="4">DSM 23230</strain>
    </source>
</reference>
<evidence type="ECO:0000313" key="4">
    <source>
        <dbReference type="EMBL" id="MBM7556826.1"/>
    </source>
</evidence>
<dbReference type="Gene3D" id="3.40.50.360">
    <property type="match status" value="1"/>
</dbReference>
<keyword evidence="5" id="KW-1185">Reference proteome</keyword>
<dbReference type="SUPFAM" id="SSF52218">
    <property type="entry name" value="Flavoproteins"/>
    <property type="match status" value="1"/>
</dbReference>
<protein>
    <submittedName>
        <fullName evidence="4">Multimeric flavodoxin WrbA</fullName>
    </submittedName>
</protein>
<dbReference type="InterPro" id="IPR051796">
    <property type="entry name" value="ISF_SsuE-like"/>
</dbReference>
<dbReference type="Proteomes" id="UP000774000">
    <property type="component" value="Unassembled WGS sequence"/>
</dbReference>